<dbReference type="EMBL" id="QRUY01000014">
    <property type="protein sequence ID" value="RGS07629.1"/>
    <property type="molecule type" value="Genomic_DNA"/>
</dbReference>
<dbReference type="AlphaFoldDB" id="A0A412H649"/>
<keyword evidence="3" id="KW-0804">Transcription</keyword>
<reference evidence="5 6" key="1">
    <citation type="submission" date="2018-08" db="EMBL/GenBank/DDBJ databases">
        <title>A genome reference for cultivated species of the human gut microbiota.</title>
        <authorList>
            <person name="Zou Y."/>
            <person name="Xue W."/>
            <person name="Luo G."/>
        </authorList>
    </citation>
    <scope>NUCLEOTIDE SEQUENCE [LARGE SCALE GENOMIC DNA]</scope>
    <source>
        <strain evidence="5 6">AF24-16AC</strain>
    </source>
</reference>
<dbReference type="PANTHER" id="PTHR43280:SF28">
    <property type="entry name" value="HTH-TYPE TRANSCRIPTIONAL ACTIVATOR RHAS"/>
    <property type="match status" value="1"/>
</dbReference>
<dbReference type="Gene3D" id="2.60.120.10">
    <property type="entry name" value="Jelly Rolls"/>
    <property type="match status" value="1"/>
</dbReference>
<dbReference type="SUPFAM" id="SSF46689">
    <property type="entry name" value="Homeodomain-like"/>
    <property type="match status" value="2"/>
</dbReference>
<evidence type="ECO:0000256" key="3">
    <source>
        <dbReference type="ARBA" id="ARBA00023163"/>
    </source>
</evidence>
<gene>
    <name evidence="5" type="ORF">DWY14_07750</name>
</gene>
<dbReference type="PANTHER" id="PTHR43280">
    <property type="entry name" value="ARAC-FAMILY TRANSCRIPTIONAL REGULATOR"/>
    <property type="match status" value="1"/>
</dbReference>
<dbReference type="InterPro" id="IPR018060">
    <property type="entry name" value="HTH_AraC"/>
</dbReference>
<dbReference type="Gene3D" id="1.10.10.60">
    <property type="entry name" value="Homeodomain-like"/>
    <property type="match status" value="2"/>
</dbReference>
<name>A0A412H649_9BACT</name>
<organism evidence="5 6">
    <name type="scientific">Phocaeicola plebeius</name>
    <dbReference type="NCBI Taxonomy" id="310297"/>
    <lineage>
        <taxon>Bacteria</taxon>
        <taxon>Pseudomonadati</taxon>
        <taxon>Bacteroidota</taxon>
        <taxon>Bacteroidia</taxon>
        <taxon>Bacteroidales</taxon>
        <taxon>Bacteroidaceae</taxon>
        <taxon>Phocaeicola</taxon>
    </lineage>
</organism>
<feature type="domain" description="HTH araC/xylS-type" evidence="4">
    <location>
        <begin position="176"/>
        <end position="276"/>
    </location>
</feature>
<dbReference type="GeneID" id="93524051"/>
<evidence type="ECO:0000313" key="5">
    <source>
        <dbReference type="EMBL" id="RGS07629.1"/>
    </source>
</evidence>
<dbReference type="Pfam" id="PF12833">
    <property type="entry name" value="HTH_18"/>
    <property type="match status" value="1"/>
</dbReference>
<evidence type="ECO:0000259" key="4">
    <source>
        <dbReference type="PROSITE" id="PS01124"/>
    </source>
</evidence>
<keyword evidence="2" id="KW-0238">DNA-binding</keyword>
<accession>A0A412H649</accession>
<evidence type="ECO:0000256" key="2">
    <source>
        <dbReference type="ARBA" id="ARBA00023125"/>
    </source>
</evidence>
<dbReference type="SMART" id="SM00342">
    <property type="entry name" value="HTH_ARAC"/>
    <property type="match status" value="1"/>
</dbReference>
<dbReference type="Pfam" id="PF02311">
    <property type="entry name" value="AraC_binding"/>
    <property type="match status" value="1"/>
</dbReference>
<dbReference type="InterPro" id="IPR037923">
    <property type="entry name" value="HTH-like"/>
</dbReference>
<dbReference type="InterPro" id="IPR003313">
    <property type="entry name" value="AraC-bd"/>
</dbReference>
<dbReference type="InterPro" id="IPR009057">
    <property type="entry name" value="Homeodomain-like_sf"/>
</dbReference>
<dbReference type="RefSeq" id="WP_016661727.1">
    <property type="nucleotide sequence ID" value="NZ_JAQCWP010000013.1"/>
</dbReference>
<evidence type="ECO:0000256" key="1">
    <source>
        <dbReference type="ARBA" id="ARBA00023015"/>
    </source>
</evidence>
<dbReference type="PROSITE" id="PS01124">
    <property type="entry name" value="HTH_ARAC_FAMILY_2"/>
    <property type="match status" value="1"/>
</dbReference>
<proteinExistence type="predicted"/>
<comment type="caution">
    <text evidence="5">The sequence shown here is derived from an EMBL/GenBank/DDBJ whole genome shotgun (WGS) entry which is preliminary data.</text>
</comment>
<evidence type="ECO:0000313" key="6">
    <source>
        <dbReference type="Proteomes" id="UP000285750"/>
    </source>
</evidence>
<dbReference type="SUPFAM" id="SSF51215">
    <property type="entry name" value="Regulatory protein AraC"/>
    <property type="match status" value="1"/>
</dbReference>
<dbReference type="GO" id="GO:0003700">
    <property type="term" value="F:DNA-binding transcription factor activity"/>
    <property type="evidence" value="ECO:0007669"/>
    <property type="project" value="InterPro"/>
</dbReference>
<dbReference type="InterPro" id="IPR014710">
    <property type="entry name" value="RmlC-like_jellyroll"/>
</dbReference>
<protein>
    <submittedName>
        <fullName evidence="5">AraC family transcriptional regulator</fullName>
    </submittedName>
</protein>
<dbReference type="GO" id="GO:0043565">
    <property type="term" value="F:sequence-specific DNA binding"/>
    <property type="evidence" value="ECO:0007669"/>
    <property type="project" value="InterPro"/>
</dbReference>
<keyword evidence="1" id="KW-0805">Transcription regulation</keyword>
<dbReference type="Proteomes" id="UP000285750">
    <property type="component" value="Unassembled WGS sequence"/>
</dbReference>
<sequence>MKKENLHQPFEISVKELEESPLKEHEHTFFELVYILSGTGLQCINNNKFDYHEGHMFLITPQDCHSFDIHTTTKFFFIRFNDIYIHSGFFGTKNIKNLEFILQHANHQPGCILKNITDKPLIKSIIEALIREYVNQDLYNKELIQQLINTLIVIVTRNIAKYLPEKIDERSEEKTLDILQYIQNNIYNPDKIKADTISQHFGISQNYLGRYFKKHTNETMQQYIIKYKLKLVENRLLHSEMRINEIAAELGFTDESHLNKLFKKYKGVIPSEFRKRNL</sequence>